<evidence type="ECO:0000256" key="1">
    <source>
        <dbReference type="SAM" id="Phobius"/>
    </source>
</evidence>
<accession>A0A1G2R1R6</accession>
<proteinExistence type="predicted"/>
<dbReference type="EMBL" id="MHTV01000025">
    <property type="protein sequence ID" value="OHA66723.1"/>
    <property type="molecule type" value="Genomic_DNA"/>
</dbReference>
<name>A0A1G2R1R6_9BACT</name>
<gene>
    <name evidence="2" type="ORF">A3C04_00230</name>
</gene>
<protein>
    <submittedName>
        <fullName evidence="2">Uncharacterized protein</fullName>
    </submittedName>
</protein>
<keyword evidence="1" id="KW-1133">Transmembrane helix</keyword>
<feature type="transmembrane region" description="Helical" evidence="1">
    <location>
        <begin position="55"/>
        <end position="73"/>
    </location>
</feature>
<sequence>MSRVNPLELGRATEIVDPHDRRIYRALEMLHGALSWGTLIFSVVGAWLFPVWTAIFVIAFALYWVFRFFYFLFHLQAGYRKFREYETTD</sequence>
<dbReference type="AlphaFoldDB" id="A0A1G2R1R6"/>
<reference evidence="2 3" key="1">
    <citation type="journal article" date="2016" name="Nat. Commun.">
        <title>Thousands of microbial genomes shed light on interconnected biogeochemical processes in an aquifer system.</title>
        <authorList>
            <person name="Anantharaman K."/>
            <person name="Brown C.T."/>
            <person name="Hug L.A."/>
            <person name="Sharon I."/>
            <person name="Castelle C.J."/>
            <person name="Probst A.J."/>
            <person name="Thomas B.C."/>
            <person name="Singh A."/>
            <person name="Wilkins M.J."/>
            <person name="Karaoz U."/>
            <person name="Brodie E.L."/>
            <person name="Williams K.H."/>
            <person name="Hubbard S.S."/>
            <person name="Banfield J.F."/>
        </authorList>
    </citation>
    <scope>NUCLEOTIDE SEQUENCE [LARGE SCALE GENOMIC DNA]</scope>
</reference>
<organism evidence="2 3">
    <name type="scientific">Candidatus Wildermuthbacteria bacterium RIFCSPHIGHO2_02_FULL_45_25</name>
    <dbReference type="NCBI Taxonomy" id="1802450"/>
    <lineage>
        <taxon>Bacteria</taxon>
        <taxon>Candidatus Wildermuthiibacteriota</taxon>
    </lineage>
</organism>
<feature type="transmembrane region" description="Helical" evidence="1">
    <location>
        <begin position="29"/>
        <end position="49"/>
    </location>
</feature>
<keyword evidence="1" id="KW-0812">Transmembrane</keyword>
<comment type="caution">
    <text evidence="2">The sequence shown here is derived from an EMBL/GenBank/DDBJ whole genome shotgun (WGS) entry which is preliminary data.</text>
</comment>
<keyword evidence="1" id="KW-0472">Membrane</keyword>
<evidence type="ECO:0000313" key="2">
    <source>
        <dbReference type="EMBL" id="OHA66723.1"/>
    </source>
</evidence>
<evidence type="ECO:0000313" key="3">
    <source>
        <dbReference type="Proteomes" id="UP000178092"/>
    </source>
</evidence>
<dbReference type="Proteomes" id="UP000178092">
    <property type="component" value="Unassembled WGS sequence"/>
</dbReference>